<dbReference type="EMBL" id="WUUL01000009">
    <property type="protein sequence ID" value="MXQ54806.1"/>
    <property type="molecule type" value="Genomic_DNA"/>
</dbReference>
<comment type="caution">
    <text evidence="1">The sequence shown here is derived from an EMBL/GenBank/DDBJ whole genome shotgun (WGS) entry which is preliminary data.</text>
</comment>
<proteinExistence type="predicted"/>
<evidence type="ECO:0000313" key="1">
    <source>
        <dbReference type="EMBL" id="MXQ54806.1"/>
    </source>
</evidence>
<name>A0A6I4VY87_9BACL</name>
<protein>
    <submittedName>
        <fullName evidence="1">Uncharacterized protein</fullName>
    </submittedName>
</protein>
<sequence>MKMSDYERLFPNEDIEELIKALDDPAGGFFEKRANSLTGKALIRYVQKLEESKPSWMTNEQHEKLPVVLSYLTHYRK</sequence>
<gene>
    <name evidence="1" type="ORF">GSM42_14000</name>
</gene>
<dbReference type="AlphaFoldDB" id="A0A6I4VY87"/>
<dbReference type="RefSeq" id="WP_160802152.1">
    <property type="nucleotide sequence ID" value="NZ_WUUL01000009.1"/>
</dbReference>
<reference evidence="1 2" key="1">
    <citation type="submission" date="2019-12" db="EMBL/GenBank/DDBJ databases">
        <title>Whole-genome analyses of novel actinobacteria.</title>
        <authorList>
            <person name="Sahin N."/>
            <person name="Saygin H."/>
        </authorList>
    </citation>
    <scope>NUCLEOTIDE SEQUENCE [LARGE SCALE GENOMIC DNA]</scope>
    <source>
        <strain evidence="1 2">KC615</strain>
    </source>
</reference>
<accession>A0A6I4VY87</accession>
<keyword evidence="2" id="KW-1185">Reference proteome</keyword>
<dbReference type="Proteomes" id="UP000430692">
    <property type="component" value="Unassembled WGS sequence"/>
</dbReference>
<organism evidence="1 2">
    <name type="scientific">Shimazuella alba</name>
    <dbReference type="NCBI Taxonomy" id="2690964"/>
    <lineage>
        <taxon>Bacteria</taxon>
        <taxon>Bacillati</taxon>
        <taxon>Bacillota</taxon>
        <taxon>Bacilli</taxon>
        <taxon>Bacillales</taxon>
        <taxon>Thermoactinomycetaceae</taxon>
        <taxon>Shimazuella</taxon>
    </lineage>
</organism>
<evidence type="ECO:0000313" key="2">
    <source>
        <dbReference type="Proteomes" id="UP000430692"/>
    </source>
</evidence>